<reference evidence="3 4" key="2">
    <citation type="submission" date="2016-01" db="EMBL/GenBank/DDBJ databases">
        <title>Microcella alkaliphila JAM AC0309 whole genome shotgun sequence.</title>
        <authorList>
            <person name="Kurata A."/>
            <person name="Hirose Y."/>
            <person name="Kishimoto N."/>
            <person name="Kobayashi T."/>
        </authorList>
    </citation>
    <scope>NUCLEOTIDE SEQUENCE [LARGE SCALE GENOMIC DNA]</scope>
    <source>
        <strain evidence="3 4">JAM AC0309</strain>
    </source>
</reference>
<dbReference type="Gene3D" id="3.30.230.10">
    <property type="match status" value="1"/>
</dbReference>
<dbReference type="Pfam" id="PF13180">
    <property type="entry name" value="PDZ_2"/>
    <property type="match status" value="1"/>
</dbReference>
<dbReference type="PROSITE" id="PS50106">
    <property type="entry name" value="PDZ"/>
    <property type="match status" value="1"/>
</dbReference>
<dbReference type="InterPro" id="IPR014721">
    <property type="entry name" value="Ribsml_uS5_D2-typ_fold_subgr"/>
</dbReference>
<proteinExistence type="predicted"/>
<feature type="transmembrane region" description="Helical" evidence="1">
    <location>
        <begin position="23"/>
        <end position="41"/>
    </location>
</feature>
<evidence type="ECO:0000313" key="3">
    <source>
        <dbReference type="EMBL" id="BAU31864.1"/>
    </source>
</evidence>
<dbReference type="KEGG" id="malk:MalAC0309_1001"/>
<organism evidence="3 4">
    <name type="scientific">Microcella alkaliphila</name>
    <dbReference type="NCBI Taxonomy" id="279828"/>
    <lineage>
        <taxon>Bacteria</taxon>
        <taxon>Bacillati</taxon>
        <taxon>Actinomycetota</taxon>
        <taxon>Actinomycetes</taxon>
        <taxon>Micrococcales</taxon>
        <taxon>Microbacteriaceae</taxon>
        <taxon>Microcella</taxon>
    </lineage>
</organism>
<dbReference type="InterPro" id="IPR008269">
    <property type="entry name" value="Lon_proteolytic"/>
</dbReference>
<reference evidence="4" key="1">
    <citation type="submission" date="2015-12" db="EMBL/GenBank/DDBJ databases">
        <authorList>
            <person name="Shamseldin A."/>
            <person name="Moawad H."/>
            <person name="Abd El-Rahim W.M."/>
            <person name="Sadowsky M.J."/>
        </authorList>
    </citation>
    <scope>NUCLEOTIDE SEQUENCE [LARGE SCALE GENOMIC DNA]</scope>
    <source>
        <strain evidence="4">JAM AC0309</strain>
    </source>
</reference>
<dbReference type="InterPro" id="IPR036034">
    <property type="entry name" value="PDZ_sf"/>
</dbReference>
<dbReference type="OrthoDB" id="2356897at2"/>
<evidence type="ECO:0000259" key="2">
    <source>
        <dbReference type="PROSITE" id="PS50106"/>
    </source>
</evidence>
<dbReference type="SMART" id="SM00228">
    <property type="entry name" value="PDZ"/>
    <property type="match status" value="1"/>
</dbReference>
<keyword evidence="3" id="KW-0645">Protease</keyword>
<dbReference type="EMBL" id="AP017315">
    <property type="protein sequence ID" value="BAU31864.1"/>
    <property type="molecule type" value="Genomic_DNA"/>
</dbReference>
<protein>
    <submittedName>
        <fullName evidence="3">Lon-like protease</fullName>
    </submittedName>
</protein>
<dbReference type="RefSeq" id="WP_096421033.1">
    <property type="nucleotide sequence ID" value="NZ_AP017315.1"/>
</dbReference>
<dbReference type="Pfam" id="PF05362">
    <property type="entry name" value="Lon_C"/>
    <property type="match status" value="1"/>
</dbReference>
<name>A0A0U4WVU3_9MICO</name>
<dbReference type="InterPro" id="IPR001478">
    <property type="entry name" value="PDZ"/>
</dbReference>
<dbReference type="GO" id="GO:0004252">
    <property type="term" value="F:serine-type endopeptidase activity"/>
    <property type="evidence" value="ECO:0007669"/>
    <property type="project" value="InterPro"/>
</dbReference>
<keyword evidence="3" id="KW-0378">Hydrolase</keyword>
<dbReference type="Gene3D" id="2.30.42.10">
    <property type="match status" value="1"/>
</dbReference>
<keyword evidence="1" id="KW-1133">Transmembrane helix</keyword>
<dbReference type="Proteomes" id="UP000218965">
    <property type="component" value="Chromosome"/>
</dbReference>
<dbReference type="AlphaFoldDB" id="A0A0U4WVU3"/>
<dbReference type="GO" id="GO:0004176">
    <property type="term" value="F:ATP-dependent peptidase activity"/>
    <property type="evidence" value="ECO:0007669"/>
    <property type="project" value="InterPro"/>
</dbReference>
<dbReference type="SUPFAM" id="SSF54211">
    <property type="entry name" value="Ribosomal protein S5 domain 2-like"/>
    <property type="match status" value="1"/>
</dbReference>
<accession>A0A0U4WVU3</accession>
<dbReference type="InterPro" id="IPR020568">
    <property type="entry name" value="Ribosomal_Su5_D2-typ_SF"/>
</dbReference>
<evidence type="ECO:0000256" key="1">
    <source>
        <dbReference type="SAM" id="Phobius"/>
    </source>
</evidence>
<gene>
    <name evidence="3" type="ORF">MalAC0309_1001</name>
</gene>
<keyword evidence="1" id="KW-0472">Membrane</keyword>
<sequence>MSLFTDDDDARVEQTVRRGGRRVGLLMMAVTVFGMLGLAILPSPYVIERPGPVIDTLGSVTVDGVDVPLIEIPDEPTYPTEGSLSLVTVNVLGNPENSPSWFEVMRAWVTPSQSVVPVDQVFPPGVSTEERREQSRIDMENSQQEAVAAALRAIGEPYESRLVVVDLLEGSPAANVIEPDDEIVAVNGVAVRDVTALRAEIARNGVAGAADVTIRRDGTEQSVPITPVLSEGTDRVPVIGVLIAGQYEFPIDVRIQLENVGGPSAGMIFALGIIDKLTPGSLSGGAEVAGTGTIAADGSVGRVGGVVQKMHGAVGVGADVFLAPLANCGEISGNIPGDLDVYPVASLNEAIAVLQAVESGAPTDDFARCGQ</sequence>
<evidence type="ECO:0000313" key="4">
    <source>
        <dbReference type="Proteomes" id="UP000218965"/>
    </source>
</evidence>
<dbReference type="SUPFAM" id="SSF50156">
    <property type="entry name" value="PDZ domain-like"/>
    <property type="match status" value="1"/>
</dbReference>
<dbReference type="GO" id="GO:0006508">
    <property type="term" value="P:proteolysis"/>
    <property type="evidence" value="ECO:0007669"/>
    <property type="project" value="UniProtKB-KW"/>
</dbReference>
<keyword evidence="1" id="KW-0812">Transmembrane</keyword>
<feature type="domain" description="PDZ" evidence="2">
    <location>
        <begin position="136"/>
        <end position="218"/>
    </location>
</feature>